<comment type="similarity">
    <text evidence="1">Belongs to the sigma-70 factor family. ECF subfamily.</text>
</comment>
<dbReference type="InterPro" id="IPR013324">
    <property type="entry name" value="RNA_pol_sigma_r3/r4-like"/>
</dbReference>
<dbReference type="InterPro" id="IPR013325">
    <property type="entry name" value="RNA_pol_sigma_r2"/>
</dbReference>
<dbReference type="EMBL" id="SFCC01000008">
    <property type="protein sequence ID" value="RZQ62592.1"/>
    <property type="molecule type" value="Genomic_DNA"/>
</dbReference>
<dbReference type="InterPro" id="IPR039425">
    <property type="entry name" value="RNA_pol_sigma-70-like"/>
</dbReference>
<evidence type="ECO:0000256" key="4">
    <source>
        <dbReference type="ARBA" id="ARBA00023125"/>
    </source>
</evidence>
<evidence type="ECO:0000256" key="3">
    <source>
        <dbReference type="ARBA" id="ARBA00023082"/>
    </source>
</evidence>
<dbReference type="Pfam" id="PF04542">
    <property type="entry name" value="Sigma70_r2"/>
    <property type="match status" value="1"/>
</dbReference>
<protein>
    <submittedName>
        <fullName evidence="8">Sigma-70 family RNA polymerase sigma factor</fullName>
    </submittedName>
</protein>
<sequence>MEMTGKGWDEDLATMLYGQLRGVLFTHVLRLTNYDRQWTEDVVQETLIRAWQNSANLTREPGMLRGWLLTVAKRIVIDGWRSKQARPKEVELTRPDIAGAADETDRALSAMVLVEAVGRLGPDQRAAIYQTYVLGHTVREAATILGVPEGTVKSRLHKAMRLIRRALQDWN</sequence>
<dbReference type="SUPFAM" id="SSF88659">
    <property type="entry name" value="Sigma3 and sigma4 domains of RNA polymerase sigma factors"/>
    <property type="match status" value="1"/>
</dbReference>
<dbReference type="InterPro" id="IPR013249">
    <property type="entry name" value="RNA_pol_sigma70_r4_t2"/>
</dbReference>
<reference evidence="8 9" key="1">
    <citation type="submission" date="2019-02" db="EMBL/GenBank/DDBJ databases">
        <title>Draft genome sequence of Amycolatopsis sp. 8-3EHSu isolated from roots of Suaeda maritima.</title>
        <authorList>
            <person name="Duangmal K."/>
            <person name="Chantavorakit T."/>
        </authorList>
    </citation>
    <scope>NUCLEOTIDE SEQUENCE [LARGE SCALE GENOMIC DNA]</scope>
    <source>
        <strain evidence="8 9">8-3EHSu</strain>
    </source>
</reference>
<feature type="domain" description="RNA polymerase sigma factor 70 region 4 type 2" evidence="7">
    <location>
        <begin position="112"/>
        <end position="161"/>
    </location>
</feature>
<evidence type="ECO:0000256" key="2">
    <source>
        <dbReference type="ARBA" id="ARBA00023015"/>
    </source>
</evidence>
<dbReference type="RefSeq" id="WP_130476330.1">
    <property type="nucleotide sequence ID" value="NZ_SFCC01000008.1"/>
</dbReference>
<evidence type="ECO:0000313" key="9">
    <source>
        <dbReference type="Proteomes" id="UP000292003"/>
    </source>
</evidence>
<name>A0A4Q7J734_9PSEU</name>
<dbReference type="InterPro" id="IPR014284">
    <property type="entry name" value="RNA_pol_sigma-70_dom"/>
</dbReference>
<comment type="caution">
    <text evidence="8">The sequence shown here is derived from an EMBL/GenBank/DDBJ whole genome shotgun (WGS) entry which is preliminary data.</text>
</comment>
<evidence type="ECO:0000313" key="8">
    <source>
        <dbReference type="EMBL" id="RZQ62592.1"/>
    </source>
</evidence>
<dbReference type="Gene3D" id="1.10.10.10">
    <property type="entry name" value="Winged helix-like DNA-binding domain superfamily/Winged helix DNA-binding domain"/>
    <property type="match status" value="1"/>
</dbReference>
<accession>A0A4Q7J734</accession>
<dbReference type="OrthoDB" id="3698333at2"/>
<dbReference type="PANTHER" id="PTHR43133">
    <property type="entry name" value="RNA POLYMERASE ECF-TYPE SIGMA FACTO"/>
    <property type="match status" value="1"/>
</dbReference>
<dbReference type="Pfam" id="PF08281">
    <property type="entry name" value="Sigma70_r4_2"/>
    <property type="match status" value="1"/>
</dbReference>
<dbReference type="AlphaFoldDB" id="A0A4Q7J734"/>
<keyword evidence="9" id="KW-1185">Reference proteome</keyword>
<dbReference type="GO" id="GO:0003677">
    <property type="term" value="F:DNA binding"/>
    <property type="evidence" value="ECO:0007669"/>
    <property type="project" value="UniProtKB-KW"/>
</dbReference>
<dbReference type="Gene3D" id="1.10.1740.10">
    <property type="match status" value="1"/>
</dbReference>
<gene>
    <name evidence="8" type="ORF">EWH70_16605</name>
</gene>
<keyword evidence="4" id="KW-0238">DNA-binding</keyword>
<proteinExistence type="inferred from homology"/>
<evidence type="ECO:0000256" key="1">
    <source>
        <dbReference type="ARBA" id="ARBA00010641"/>
    </source>
</evidence>
<organism evidence="8 9">
    <name type="scientific">Amycolatopsis suaedae</name>
    <dbReference type="NCBI Taxonomy" id="2510978"/>
    <lineage>
        <taxon>Bacteria</taxon>
        <taxon>Bacillati</taxon>
        <taxon>Actinomycetota</taxon>
        <taxon>Actinomycetes</taxon>
        <taxon>Pseudonocardiales</taxon>
        <taxon>Pseudonocardiaceae</taxon>
        <taxon>Amycolatopsis</taxon>
    </lineage>
</organism>
<dbReference type="SUPFAM" id="SSF88946">
    <property type="entry name" value="Sigma2 domain of RNA polymerase sigma factors"/>
    <property type="match status" value="1"/>
</dbReference>
<dbReference type="GO" id="GO:0016987">
    <property type="term" value="F:sigma factor activity"/>
    <property type="evidence" value="ECO:0007669"/>
    <property type="project" value="UniProtKB-KW"/>
</dbReference>
<evidence type="ECO:0000259" key="7">
    <source>
        <dbReference type="Pfam" id="PF08281"/>
    </source>
</evidence>
<dbReference type="GO" id="GO:0006352">
    <property type="term" value="P:DNA-templated transcription initiation"/>
    <property type="evidence" value="ECO:0007669"/>
    <property type="project" value="InterPro"/>
</dbReference>
<dbReference type="NCBIfam" id="TIGR02937">
    <property type="entry name" value="sigma70-ECF"/>
    <property type="match status" value="1"/>
</dbReference>
<feature type="domain" description="RNA polymerase sigma-70 region 2" evidence="6">
    <location>
        <begin position="16"/>
        <end position="84"/>
    </location>
</feature>
<dbReference type="Proteomes" id="UP000292003">
    <property type="component" value="Unassembled WGS sequence"/>
</dbReference>
<keyword evidence="2" id="KW-0805">Transcription regulation</keyword>
<dbReference type="InterPro" id="IPR036388">
    <property type="entry name" value="WH-like_DNA-bd_sf"/>
</dbReference>
<keyword evidence="5" id="KW-0804">Transcription</keyword>
<keyword evidence="3" id="KW-0731">Sigma factor</keyword>
<dbReference type="InterPro" id="IPR007627">
    <property type="entry name" value="RNA_pol_sigma70_r2"/>
</dbReference>
<evidence type="ECO:0000259" key="6">
    <source>
        <dbReference type="Pfam" id="PF04542"/>
    </source>
</evidence>
<dbReference type="PANTHER" id="PTHR43133:SF52">
    <property type="entry name" value="ECF RNA POLYMERASE SIGMA FACTOR SIGL"/>
    <property type="match status" value="1"/>
</dbReference>
<dbReference type="CDD" id="cd06171">
    <property type="entry name" value="Sigma70_r4"/>
    <property type="match status" value="1"/>
</dbReference>
<evidence type="ECO:0000256" key="5">
    <source>
        <dbReference type="ARBA" id="ARBA00023163"/>
    </source>
</evidence>